<dbReference type="NCBIfam" id="NF006551">
    <property type="entry name" value="PRK09050.1"/>
    <property type="match status" value="1"/>
</dbReference>
<evidence type="ECO:0000256" key="10">
    <source>
        <dbReference type="ARBA" id="ARBA00048527"/>
    </source>
</evidence>
<dbReference type="PANTHER" id="PTHR18919:SF107">
    <property type="entry name" value="ACETYL-COA ACETYLTRANSFERASE, CYTOSOLIC"/>
    <property type="match status" value="1"/>
</dbReference>
<evidence type="ECO:0000256" key="5">
    <source>
        <dbReference type="ARBA" id="ARBA00016181"/>
    </source>
</evidence>
<dbReference type="RefSeq" id="WP_184849505.1">
    <property type="nucleotide sequence ID" value="NZ_JABZEH010000001.1"/>
</dbReference>
<dbReference type="SUPFAM" id="SSF53901">
    <property type="entry name" value="Thiolase-like"/>
    <property type="match status" value="2"/>
</dbReference>
<evidence type="ECO:0000256" key="1">
    <source>
        <dbReference type="ARBA" id="ARBA00003720"/>
    </source>
</evidence>
<evidence type="ECO:0000256" key="2">
    <source>
        <dbReference type="ARBA" id="ARBA00005071"/>
    </source>
</evidence>
<evidence type="ECO:0000259" key="13">
    <source>
        <dbReference type="Pfam" id="PF00108"/>
    </source>
</evidence>
<feature type="domain" description="Thiolase C-terminal" evidence="14">
    <location>
        <begin position="276"/>
        <end position="399"/>
    </location>
</feature>
<dbReference type="InterPro" id="IPR020617">
    <property type="entry name" value="Thiolase_C"/>
</dbReference>
<dbReference type="NCBIfam" id="TIGR01930">
    <property type="entry name" value="AcCoA-C-Actrans"/>
    <property type="match status" value="1"/>
</dbReference>
<reference evidence="15" key="1">
    <citation type="submission" date="2021-09" db="EMBL/GenBank/DDBJ databases">
        <title>Genomic analysis of Ralstonia spp.</title>
        <authorList>
            <person name="Aburjaile F."/>
            <person name="Ariute J.C."/>
            <person name="Pais A.K.L."/>
            <person name="Albuquerque G.M.R."/>
            <person name="Silva A.M.F."/>
            <person name="Brenig B."/>
            <person name="Azevedo V."/>
            <person name="Matiuzzi M."/>
            <person name="Ramos R."/>
            <person name="Goes-Neto A."/>
            <person name="Soares S."/>
            <person name="Iseppon A.M.B."/>
            <person name="Souza E."/>
            <person name="Gama M."/>
        </authorList>
    </citation>
    <scope>NUCLEOTIDE SEQUENCE</scope>
    <source>
        <strain evidence="15">B4</strain>
    </source>
</reference>
<evidence type="ECO:0000313" key="15">
    <source>
        <dbReference type="EMBL" id="MDB0524648.1"/>
    </source>
</evidence>
<keyword evidence="7" id="KW-0058">Aromatic hydrocarbons catabolism</keyword>
<feature type="domain" description="Thiolase N-terminal" evidence="13">
    <location>
        <begin position="5"/>
        <end position="268"/>
    </location>
</feature>
<dbReference type="PIRSF" id="PIRSF000429">
    <property type="entry name" value="Ac-CoA_Ac_transf"/>
    <property type="match status" value="1"/>
</dbReference>
<evidence type="ECO:0000256" key="7">
    <source>
        <dbReference type="ARBA" id="ARBA00022797"/>
    </source>
</evidence>
<dbReference type="EMBL" id="JAIVEX010000016">
    <property type="protein sequence ID" value="MDB0524648.1"/>
    <property type="molecule type" value="Genomic_DNA"/>
</dbReference>
<dbReference type="Pfam" id="PF00108">
    <property type="entry name" value="Thiolase_N"/>
    <property type="match status" value="1"/>
</dbReference>
<dbReference type="InterPro" id="IPR016039">
    <property type="entry name" value="Thiolase-like"/>
</dbReference>
<dbReference type="PROSITE" id="PS00099">
    <property type="entry name" value="THIOLASE_3"/>
    <property type="match status" value="1"/>
</dbReference>
<evidence type="ECO:0000256" key="12">
    <source>
        <dbReference type="RuleBase" id="RU003557"/>
    </source>
</evidence>
<evidence type="ECO:0000259" key="14">
    <source>
        <dbReference type="Pfam" id="PF02803"/>
    </source>
</evidence>
<evidence type="ECO:0000256" key="9">
    <source>
        <dbReference type="ARBA" id="ARBA00041222"/>
    </source>
</evidence>
<dbReference type="InterPro" id="IPR012793">
    <property type="entry name" value="PcaF"/>
</dbReference>
<sequence>MTQAFICDAIRTPIGRYGGSLSAVRADDLGAVPLKALMARNPRVDWSAIDDVIFGCANQAGEDNRNVARMSSLLAGLPQSVPGSTINRLCGSGMDATGTAARAIRAGETALMIAGGVESMSRAPFVMGKAASAFSRDANLYDTTIGWRFVNPLMQAQYGVDSMPETAENVATDYRVNREDQDRFALRSQANAARAQADGTLAQEITPVTIAQKKGDPIVVDRDEHPRATTLESLAKLKGVVRPDGTVTAGNASGVNDGACALLLASEDAAKRFGLTPRARIVGMATAGVPPRVMGIGPAPASQKVLGQLGLTLDQMDVIELNEAFAAQGLAVTRQLGLADDDARVNPNGGAIALGHPLGMSGARLVTTAMYQLQRTGGRYALCTMCIGVGQGIALVIERV</sequence>
<feature type="active site" description="Proton acceptor" evidence="11">
    <location>
        <position position="386"/>
    </location>
</feature>
<comment type="caution">
    <text evidence="15">The sequence shown here is derived from an EMBL/GenBank/DDBJ whole genome shotgun (WGS) entry which is preliminary data.</text>
</comment>
<dbReference type="Gene3D" id="3.40.47.10">
    <property type="match status" value="1"/>
</dbReference>
<comment type="pathway">
    <text evidence="2">Aromatic compound metabolism; beta-ketoadipate pathway; acetyl-CoA and succinyl-CoA from 3-oxoadipate: step 2/2.</text>
</comment>
<organism evidence="15 16">
    <name type="scientific">Ralstonia solanacearum</name>
    <name type="common">Pseudomonas solanacearum</name>
    <dbReference type="NCBI Taxonomy" id="305"/>
    <lineage>
        <taxon>Bacteria</taxon>
        <taxon>Pseudomonadati</taxon>
        <taxon>Pseudomonadota</taxon>
        <taxon>Betaproteobacteria</taxon>
        <taxon>Burkholderiales</taxon>
        <taxon>Burkholderiaceae</taxon>
        <taxon>Ralstonia</taxon>
        <taxon>Ralstonia solanacearum species complex</taxon>
    </lineage>
</organism>
<evidence type="ECO:0000256" key="4">
    <source>
        <dbReference type="ARBA" id="ARBA00012233"/>
    </source>
</evidence>
<dbReference type="GO" id="GO:0019619">
    <property type="term" value="P:3,4-dihydroxybenzoate catabolic process"/>
    <property type="evidence" value="ECO:0007669"/>
    <property type="project" value="InterPro"/>
</dbReference>
<keyword evidence="6 12" id="KW-0808">Transferase</keyword>
<gene>
    <name evidence="15" type="primary">pcaF</name>
    <name evidence="15" type="ORF">LBW55_23845</name>
</gene>
<keyword evidence="8 12" id="KW-0012">Acyltransferase</keyword>
<name>A0AAE3NLS7_RALSL</name>
<dbReference type="InterPro" id="IPR020610">
    <property type="entry name" value="Thiolase_AS"/>
</dbReference>
<evidence type="ECO:0000256" key="6">
    <source>
        <dbReference type="ARBA" id="ARBA00022679"/>
    </source>
</evidence>
<dbReference type="FunFam" id="3.40.47.10:FF:000010">
    <property type="entry name" value="Acetyl-CoA acetyltransferase (Thiolase)"/>
    <property type="match status" value="1"/>
</dbReference>
<proteinExistence type="inferred from homology"/>
<protein>
    <recommendedName>
        <fullName evidence="5">Beta-ketoadipyl-CoA thiolase</fullName>
        <ecNumber evidence="4">2.3.1.174</ecNumber>
    </recommendedName>
    <alternativeName>
        <fullName evidence="9">3-oxoadipyl-CoA thiolase</fullName>
    </alternativeName>
</protein>
<dbReference type="InterPro" id="IPR020613">
    <property type="entry name" value="Thiolase_CS"/>
</dbReference>
<dbReference type="AlphaFoldDB" id="A0AAE3NLS7"/>
<comment type="catalytic activity">
    <reaction evidence="10">
        <text>succinyl-CoA + acetyl-CoA = 3-oxoadipyl-CoA + CoA</text>
        <dbReference type="Rhea" id="RHEA:19481"/>
        <dbReference type="ChEBI" id="CHEBI:57287"/>
        <dbReference type="ChEBI" id="CHEBI:57288"/>
        <dbReference type="ChEBI" id="CHEBI:57292"/>
        <dbReference type="ChEBI" id="CHEBI:57348"/>
        <dbReference type="EC" id="2.3.1.174"/>
    </reaction>
</comment>
<dbReference type="Pfam" id="PF02803">
    <property type="entry name" value="Thiolase_C"/>
    <property type="match status" value="1"/>
</dbReference>
<comment type="function">
    <text evidence="1">Catalyzes thiolytic cleavage of beta-ketoadipyl-CoA to succinyl-CoA and acetyl-CoA.</text>
</comment>
<evidence type="ECO:0000313" key="16">
    <source>
        <dbReference type="Proteomes" id="UP001143674"/>
    </source>
</evidence>
<feature type="active site" description="Acyl-thioester intermediate" evidence="11">
    <location>
        <position position="90"/>
    </location>
</feature>
<accession>A0AAE3NLS7</accession>
<dbReference type="CDD" id="cd00751">
    <property type="entry name" value="thiolase"/>
    <property type="match status" value="1"/>
</dbReference>
<evidence type="ECO:0000256" key="3">
    <source>
        <dbReference type="ARBA" id="ARBA00010982"/>
    </source>
</evidence>
<feature type="active site" description="Proton acceptor" evidence="11">
    <location>
        <position position="356"/>
    </location>
</feature>
<evidence type="ECO:0000256" key="8">
    <source>
        <dbReference type="ARBA" id="ARBA00023315"/>
    </source>
</evidence>
<dbReference type="PROSITE" id="PS00737">
    <property type="entry name" value="THIOLASE_2"/>
    <property type="match status" value="1"/>
</dbReference>
<comment type="similarity">
    <text evidence="3 12">Belongs to the thiolase-like superfamily. Thiolase family.</text>
</comment>
<dbReference type="EC" id="2.3.1.174" evidence="4"/>
<dbReference type="PANTHER" id="PTHR18919">
    <property type="entry name" value="ACETYL-COA C-ACYLTRANSFERASE"/>
    <property type="match status" value="1"/>
</dbReference>
<dbReference type="Proteomes" id="UP001143674">
    <property type="component" value="Unassembled WGS sequence"/>
</dbReference>
<dbReference type="InterPro" id="IPR020616">
    <property type="entry name" value="Thiolase_N"/>
</dbReference>
<dbReference type="GO" id="GO:0033812">
    <property type="term" value="F:3-oxoadipyl-CoA thiolase activity"/>
    <property type="evidence" value="ECO:0007669"/>
    <property type="project" value="UniProtKB-EC"/>
</dbReference>
<dbReference type="NCBIfam" id="TIGR02430">
    <property type="entry name" value="pcaF"/>
    <property type="match status" value="1"/>
</dbReference>
<evidence type="ECO:0000256" key="11">
    <source>
        <dbReference type="PIRSR" id="PIRSR000429-1"/>
    </source>
</evidence>
<dbReference type="InterPro" id="IPR002155">
    <property type="entry name" value="Thiolase"/>
</dbReference>